<dbReference type="AlphaFoldDB" id="A0A087TFU9"/>
<accession>A0A087TFU9</accession>
<sequence>MIIKGIILKLNKKSALVTGGFTSLIGKEGAVDIQNCGIKAFASLNVIHQWFLHHDYITVWCGSTAHFIYGPFSFEENIPQGQRCSCACYCELLQQQVILALQEREYLETTVFIQEGAPSHIARQALLCAHFGDQVILRSFPIAWLPCSPDLNLYDLWLWRFLKDRAYGGNIWTMLKLKASITHHIAAND</sequence>
<dbReference type="Gene3D" id="3.30.420.10">
    <property type="entry name" value="Ribonuclease H-like superfamily/Ribonuclease H"/>
    <property type="match status" value="1"/>
</dbReference>
<dbReference type="Proteomes" id="UP000054359">
    <property type="component" value="Unassembled WGS sequence"/>
</dbReference>
<organism evidence="1 2">
    <name type="scientific">Stegodyphus mimosarum</name>
    <name type="common">African social velvet spider</name>
    <dbReference type="NCBI Taxonomy" id="407821"/>
    <lineage>
        <taxon>Eukaryota</taxon>
        <taxon>Metazoa</taxon>
        <taxon>Ecdysozoa</taxon>
        <taxon>Arthropoda</taxon>
        <taxon>Chelicerata</taxon>
        <taxon>Arachnida</taxon>
        <taxon>Araneae</taxon>
        <taxon>Araneomorphae</taxon>
        <taxon>Entelegynae</taxon>
        <taxon>Eresoidea</taxon>
        <taxon>Eresidae</taxon>
        <taxon>Stegodyphus</taxon>
    </lineage>
</organism>
<feature type="non-terminal residue" evidence="1">
    <location>
        <position position="189"/>
    </location>
</feature>
<evidence type="ECO:0000313" key="1">
    <source>
        <dbReference type="EMBL" id="KFM63988.1"/>
    </source>
</evidence>
<evidence type="ECO:0000313" key="2">
    <source>
        <dbReference type="Proteomes" id="UP000054359"/>
    </source>
</evidence>
<dbReference type="PANTHER" id="PTHR47326">
    <property type="entry name" value="TRANSPOSABLE ELEMENT TC3 TRANSPOSASE-LIKE PROTEIN"/>
    <property type="match status" value="1"/>
</dbReference>
<protein>
    <recommendedName>
        <fullName evidence="3">Tc1-like transposase DDE domain-containing protein</fullName>
    </recommendedName>
</protein>
<dbReference type="PANTHER" id="PTHR47326:SF1">
    <property type="entry name" value="HTH PSQ-TYPE DOMAIN-CONTAINING PROTEIN"/>
    <property type="match status" value="1"/>
</dbReference>
<reference evidence="1 2" key="1">
    <citation type="submission" date="2013-11" db="EMBL/GenBank/DDBJ databases">
        <title>Genome sequencing of Stegodyphus mimosarum.</title>
        <authorList>
            <person name="Bechsgaard J."/>
        </authorList>
    </citation>
    <scope>NUCLEOTIDE SEQUENCE [LARGE SCALE GENOMIC DNA]</scope>
</reference>
<name>A0A087TFU9_STEMI</name>
<dbReference type="OrthoDB" id="6752614at2759"/>
<proteinExistence type="predicted"/>
<dbReference type="InterPro" id="IPR036397">
    <property type="entry name" value="RNaseH_sf"/>
</dbReference>
<gene>
    <name evidence="1" type="ORF">X975_27038</name>
</gene>
<dbReference type="EMBL" id="KK115027">
    <property type="protein sequence ID" value="KFM63988.1"/>
    <property type="molecule type" value="Genomic_DNA"/>
</dbReference>
<keyword evidence="2" id="KW-1185">Reference proteome</keyword>
<evidence type="ECO:0008006" key="3">
    <source>
        <dbReference type="Google" id="ProtNLM"/>
    </source>
</evidence>
<dbReference type="GO" id="GO:0003676">
    <property type="term" value="F:nucleic acid binding"/>
    <property type="evidence" value="ECO:0007669"/>
    <property type="project" value="InterPro"/>
</dbReference>